<feature type="transmembrane region" description="Helical" evidence="6">
    <location>
        <begin position="110"/>
        <end position="129"/>
    </location>
</feature>
<feature type="domain" description="Major facilitator superfamily (MFS) profile" evidence="7">
    <location>
        <begin position="35"/>
        <end position="430"/>
    </location>
</feature>
<feature type="transmembrane region" description="Helical" evidence="6">
    <location>
        <begin position="282"/>
        <end position="302"/>
    </location>
</feature>
<keyword evidence="2 6" id="KW-0812">Transmembrane</keyword>
<dbReference type="InterPro" id="IPR020846">
    <property type="entry name" value="MFS_dom"/>
</dbReference>
<comment type="subcellular location">
    <subcellularLocation>
        <location evidence="1">Cell membrane</location>
        <topology evidence="1">Multi-pass membrane protein</topology>
    </subcellularLocation>
</comment>
<comment type="caution">
    <text evidence="8">The sequence shown here is derived from an EMBL/GenBank/DDBJ whole genome shotgun (WGS) entry which is preliminary data.</text>
</comment>
<dbReference type="Gene3D" id="1.20.1250.20">
    <property type="entry name" value="MFS general substrate transporter like domains"/>
    <property type="match status" value="1"/>
</dbReference>
<feature type="compositionally biased region" description="Low complexity" evidence="5">
    <location>
        <begin position="13"/>
        <end position="27"/>
    </location>
</feature>
<evidence type="ECO:0000259" key="7">
    <source>
        <dbReference type="PROSITE" id="PS50850"/>
    </source>
</evidence>
<accession>A0ABP6RA19</accession>
<feature type="transmembrane region" description="Helical" evidence="6">
    <location>
        <begin position="41"/>
        <end position="60"/>
    </location>
</feature>
<dbReference type="PANTHER" id="PTHR23523">
    <property type="match status" value="1"/>
</dbReference>
<dbReference type="PANTHER" id="PTHR23523:SF2">
    <property type="entry name" value="2-NITROIMIDAZOLE TRANSPORTER"/>
    <property type="match status" value="1"/>
</dbReference>
<feature type="transmembrane region" description="Helical" evidence="6">
    <location>
        <begin position="379"/>
        <end position="397"/>
    </location>
</feature>
<sequence length="456" mass="46337">MEPEAATGRAANTGPEPATETGPEPAAQAARHEASPASSRLGAVLAVLSIVLMAACLRPAATSLGPVLAEVEAAFGLQGWQAGLLTALPGAAYVVFGAVAFLVLRRLGMFRALLLCVVAIAVGLLVRVLGDSWAAFAGFTTLALAGMAMGNVVLPVYVKARFPTAQTRAVTVFMMALGLGAALPTLLTAPAADVLGGWRPGLGLWAALPVLALVVWLALRGLGPTPDLGARTPASSGARPRPITASRGVWALTLYFGLQSLHAYVQFGWAAQIYRDAGLDPVTAGLMVTIIVAGGIPGGFIAPQIVARGRHVRPVLVGYAIAAMGGYAGLLLAPTTLPWLWAVGLAVGGFSFPSALALITVRTRRPEVTARTSGFVQPVGYLLAAVGPLLLGVVLEATGSWEVPLVALLVLAGLMGLAAWIAGAPGSVDAELEPVRDADAADGVDAAAEDADVGGR</sequence>
<feature type="transmembrane region" description="Helical" evidence="6">
    <location>
        <begin position="314"/>
        <end position="333"/>
    </location>
</feature>
<evidence type="ECO:0000256" key="1">
    <source>
        <dbReference type="ARBA" id="ARBA00004651"/>
    </source>
</evidence>
<keyword evidence="9" id="KW-1185">Reference proteome</keyword>
<dbReference type="RefSeq" id="WP_344718584.1">
    <property type="nucleotide sequence ID" value="NZ_BAAAYG010000003.1"/>
</dbReference>
<evidence type="ECO:0000313" key="9">
    <source>
        <dbReference type="Proteomes" id="UP001501736"/>
    </source>
</evidence>
<gene>
    <name evidence="8" type="ORF">GCM10020260_08840</name>
</gene>
<proteinExistence type="predicted"/>
<dbReference type="EMBL" id="BAAAYG010000003">
    <property type="protein sequence ID" value="GAA3282185.1"/>
    <property type="molecule type" value="Genomic_DNA"/>
</dbReference>
<name>A0ABP6RA19_9MICC</name>
<dbReference type="InterPro" id="IPR036259">
    <property type="entry name" value="MFS_trans_sf"/>
</dbReference>
<keyword evidence="4 6" id="KW-0472">Membrane</keyword>
<dbReference type="SUPFAM" id="SSF103473">
    <property type="entry name" value="MFS general substrate transporter"/>
    <property type="match status" value="1"/>
</dbReference>
<feature type="transmembrane region" description="Helical" evidence="6">
    <location>
        <begin position="170"/>
        <end position="190"/>
    </location>
</feature>
<feature type="transmembrane region" description="Helical" evidence="6">
    <location>
        <begin position="403"/>
        <end position="422"/>
    </location>
</feature>
<organism evidence="8 9">
    <name type="scientific">Nesterenkonia halobia</name>
    <dbReference type="NCBI Taxonomy" id="37922"/>
    <lineage>
        <taxon>Bacteria</taxon>
        <taxon>Bacillati</taxon>
        <taxon>Actinomycetota</taxon>
        <taxon>Actinomycetes</taxon>
        <taxon>Micrococcales</taxon>
        <taxon>Micrococcaceae</taxon>
        <taxon>Nesterenkonia</taxon>
    </lineage>
</organism>
<feature type="transmembrane region" description="Helical" evidence="6">
    <location>
        <begin position="202"/>
        <end position="219"/>
    </location>
</feature>
<evidence type="ECO:0000256" key="2">
    <source>
        <dbReference type="ARBA" id="ARBA00022692"/>
    </source>
</evidence>
<dbReference type="PROSITE" id="PS50850">
    <property type="entry name" value="MFS"/>
    <property type="match status" value="1"/>
</dbReference>
<evidence type="ECO:0000256" key="4">
    <source>
        <dbReference type="ARBA" id="ARBA00023136"/>
    </source>
</evidence>
<dbReference type="Pfam" id="PF07690">
    <property type="entry name" value="MFS_1"/>
    <property type="match status" value="1"/>
</dbReference>
<protein>
    <submittedName>
        <fullName evidence="8">MFS transporter</fullName>
    </submittedName>
</protein>
<evidence type="ECO:0000256" key="5">
    <source>
        <dbReference type="SAM" id="MobiDB-lite"/>
    </source>
</evidence>
<dbReference type="InterPro" id="IPR052524">
    <property type="entry name" value="MFS_Cyanate_Porter"/>
</dbReference>
<feature type="region of interest" description="Disordered" evidence="5">
    <location>
        <begin position="1"/>
        <end position="32"/>
    </location>
</feature>
<dbReference type="InterPro" id="IPR011701">
    <property type="entry name" value="MFS"/>
</dbReference>
<evidence type="ECO:0000313" key="8">
    <source>
        <dbReference type="EMBL" id="GAA3282185.1"/>
    </source>
</evidence>
<reference evidence="9" key="1">
    <citation type="journal article" date="2019" name="Int. J. Syst. Evol. Microbiol.">
        <title>The Global Catalogue of Microorganisms (GCM) 10K type strain sequencing project: providing services to taxonomists for standard genome sequencing and annotation.</title>
        <authorList>
            <consortium name="The Broad Institute Genomics Platform"/>
            <consortium name="The Broad Institute Genome Sequencing Center for Infectious Disease"/>
            <person name="Wu L."/>
            <person name="Ma J."/>
        </authorList>
    </citation>
    <scope>NUCLEOTIDE SEQUENCE [LARGE SCALE GENOMIC DNA]</scope>
    <source>
        <strain evidence="9">JCM 11483</strain>
    </source>
</reference>
<dbReference type="Proteomes" id="UP001501736">
    <property type="component" value="Unassembled WGS sequence"/>
</dbReference>
<evidence type="ECO:0000256" key="3">
    <source>
        <dbReference type="ARBA" id="ARBA00022989"/>
    </source>
</evidence>
<keyword evidence="3 6" id="KW-1133">Transmembrane helix</keyword>
<feature type="transmembrane region" description="Helical" evidence="6">
    <location>
        <begin position="339"/>
        <end position="359"/>
    </location>
</feature>
<evidence type="ECO:0000256" key="6">
    <source>
        <dbReference type="SAM" id="Phobius"/>
    </source>
</evidence>
<feature type="transmembrane region" description="Helical" evidence="6">
    <location>
        <begin position="80"/>
        <end position="103"/>
    </location>
</feature>
<feature type="transmembrane region" description="Helical" evidence="6">
    <location>
        <begin position="135"/>
        <end position="158"/>
    </location>
</feature>
<feature type="transmembrane region" description="Helical" evidence="6">
    <location>
        <begin position="249"/>
        <end position="270"/>
    </location>
</feature>